<reference evidence="1" key="2">
    <citation type="submission" date="2006-01" db="EMBL/GenBank/DDBJ databases">
        <authorList>
            <person name="Genoscope"/>
        </authorList>
    </citation>
    <scope>NUCLEOTIDE SEQUENCE</scope>
</reference>
<reference evidence="1" key="1">
    <citation type="journal article" date="2006" name="Nature">
        <title>Deciphering the evolution and metabolism of an anammox bacterium from a community genome.</title>
        <authorList>
            <person name="Strous M."/>
            <person name="Pelletier E."/>
            <person name="Mangenot S."/>
            <person name="Rattei T."/>
            <person name="Lehner A."/>
            <person name="Taylor M.W."/>
            <person name="Horn M."/>
            <person name="Daims H."/>
            <person name="Bartol-Mavel D."/>
            <person name="Wincker P."/>
            <person name="Barbe V."/>
            <person name="Fonknechten N."/>
            <person name="Vallenet D."/>
            <person name="Segurens B."/>
            <person name="Schenowitz-Truong C."/>
            <person name="Medigue C."/>
            <person name="Collingro A."/>
            <person name="Snel B."/>
            <person name="Dutilh B.E."/>
            <person name="OpDenCamp H.J.M."/>
            <person name="vanDerDrift C."/>
            <person name="Cirpus I."/>
            <person name="vanDePas-Schoonen K.T."/>
            <person name="Harhangi H.R."/>
            <person name="vanNiftrik L."/>
            <person name="Schmid M."/>
            <person name="Keltjens J."/>
            <person name="vanDeVossenberg J."/>
            <person name="Kartal B."/>
            <person name="Meier H."/>
            <person name="Frishman D."/>
            <person name="Huynen M.A."/>
            <person name="Mewes H."/>
            <person name="Weissenbach J."/>
            <person name="Jetten M.S.M."/>
            <person name="Wagner M."/>
            <person name="LePaslier D."/>
        </authorList>
    </citation>
    <scope>NUCLEOTIDE SEQUENCE</scope>
</reference>
<reference evidence="2 3" key="3">
    <citation type="submission" date="2020-02" db="EMBL/GenBank/DDBJ databases">
        <title>Newly sequenced genome of strain CSTR1 showed variability in Candidatus Kuenenia stuttgartiensis genomes.</title>
        <authorList>
            <person name="Ding C."/>
            <person name="Adrian L."/>
        </authorList>
    </citation>
    <scope>NUCLEOTIDE SEQUENCE [LARGE SCALE GENOMIC DNA]</scope>
    <source>
        <strain evidence="2 3">CSTR1</strain>
    </source>
</reference>
<evidence type="ECO:0000313" key="3">
    <source>
        <dbReference type="Proteomes" id="UP000501926"/>
    </source>
</evidence>
<gene>
    <name evidence="2" type="ORF">KsCSTR_43700</name>
    <name evidence="1" type="ORF">kustc1020</name>
</gene>
<evidence type="ECO:0000313" key="2">
    <source>
        <dbReference type="EMBL" id="QII13749.1"/>
    </source>
</evidence>
<name>Q1PX17_KUEST</name>
<organism evidence="1">
    <name type="scientific">Kuenenia stuttgartiensis</name>
    <dbReference type="NCBI Taxonomy" id="174633"/>
    <lineage>
        <taxon>Bacteria</taxon>
        <taxon>Pseudomonadati</taxon>
        <taxon>Planctomycetota</taxon>
        <taxon>Candidatus Brocadiia</taxon>
        <taxon>Candidatus Brocadiales</taxon>
        <taxon>Candidatus Brocadiaceae</taxon>
        <taxon>Candidatus Kuenenia</taxon>
    </lineage>
</organism>
<evidence type="ECO:0000313" key="1">
    <source>
        <dbReference type="EMBL" id="CAJ71765.1"/>
    </source>
</evidence>
<dbReference type="Proteomes" id="UP000501926">
    <property type="component" value="Chromosome"/>
</dbReference>
<accession>Q1PX17</accession>
<proteinExistence type="predicted"/>
<dbReference type="EMBL" id="CT573073">
    <property type="protein sequence ID" value="CAJ71765.1"/>
    <property type="molecule type" value="Genomic_DNA"/>
</dbReference>
<sequence length="52" mass="6184">MLHIVITRSTKRSCRVCSILSPYLLRRQMLHPYYFKGTIFAKNSYASYENIL</sequence>
<dbReference type="AlphaFoldDB" id="Q1PX17"/>
<protein>
    <submittedName>
        <fullName evidence="1">Uncharacterized protein</fullName>
    </submittedName>
</protein>
<dbReference type="EMBL" id="CP049055">
    <property type="protein sequence ID" value="QII13749.1"/>
    <property type="molecule type" value="Genomic_DNA"/>
</dbReference>